<dbReference type="PANTHER" id="PTHR23051">
    <property type="entry name" value="SOLUTE CARRIER FAMILY 35, MEMBER F5"/>
    <property type="match status" value="1"/>
</dbReference>
<evidence type="ECO:0000313" key="7">
    <source>
        <dbReference type="EMBL" id="KAI5949495.1"/>
    </source>
</evidence>
<dbReference type="InterPro" id="IPR037185">
    <property type="entry name" value="EmrE-like"/>
</dbReference>
<dbReference type="PANTHER" id="PTHR23051:SF0">
    <property type="entry name" value="SOLUTE CARRIER FAMILY 35 MEMBER F5"/>
    <property type="match status" value="1"/>
</dbReference>
<evidence type="ECO:0000256" key="2">
    <source>
        <dbReference type="ARBA" id="ARBA00022692"/>
    </source>
</evidence>
<reference evidence="7 8" key="1">
    <citation type="journal article" date="2022" name="DNA Res.">
        <title>Genome analysis of five recently described species of the CUG-Ser clade uncovers Candida theae as a new hybrid lineage with pathogenic potential in the Candida parapsilosis species complex.</title>
        <authorList>
            <person name="Mixao V."/>
            <person name="Del Olmo V."/>
            <person name="Hegedusova E."/>
            <person name="Saus E."/>
            <person name="Pryszcz L."/>
            <person name="Cillingova A."/>
            <person name="Nosek J."/>
            <person name="Gabaldon T."/>
        </authorList>
    </citation>
    <scope>NUCLEOTIDE SEQUENCE [LARGE SCALE GENOMIC DNA]</scope>
    <source>
        <strain evidence="7 8">CBS 12239</strain>
    </source>
</reference>
<keyword evidence="8" id="KW-1185">Reference proteome</keyword>
<feature type="transmembrane region" description="Helical" evidence="5">
    <location>
        <begin position="64"/>
        <end position="83"/>
    </location>
</feature>
<keyword evidence="4 5" id="KW-0472">Membrane</keyword>
<accession>A0AAD5FWK1</accession>
<protein>
    <recommendedName>
        <fullName evidence="6">EamA domain-containing protein</fullName>
    </recommendedName>
</protein>
<dbReference type="GO" id="GO:0000329">
    <property type="term" value="C:fungal-type vacuole membrane"/>
    <property type="evidence" value="ECO:0007669"/>
    <property type="project" value="TreeGrafter"/>
</dbReference>
<proteinExistence type="predicted"/>
<dbReference type="Pfam" id="PF00892">
    <property type="entry name" value="EamA"/>
    <property type="match status" value="1"/>
</dbReference>
<evidence type="ECO:0000259" key="6">
    <source>
        <dbReference type="Pfam" id="PF00892"/>
    </source>
</evidence>
<sequence length="419" mass="47119">MSTITNTRLSILRYISAFFVPDASLHSRQKWILGLINLSAVVVLWVSSSFLVNAIVEDESYRKPFFITWINTSCFSFYIIPYLKFKKLSLRQFCKRFTNEYKYHQIPNKDGDGLIRSYGSDEDLNTVVATQVEQGEGQSHSENLTCVESIGDDNAQPDNPLDINIYDTFKLSVQFIILWYSANLVTNASLSYTSVASQTILSSTSSFFTLIIGYLVSVESINQNKIMGILLSFSGVLIVTKADTLDDSPNRDVGRSTLVILWGNLLALSGALIYGIYTILLKFKTSVPNSHKERNLNTHLFFGFVGLICFLGLWPILIILHFTKVEIWSLPTSREIWTCLILNAVITFISDFCWCNAVLLTSPLTVTVGLSMAIPLAMVGDWILKEFKVNLLYAFGAVIVTTGFLIINKDEEEEFVVDE</sequence>
<dbReference type="SUPFAM" id="SSF103481">
    <property type="entry name" value="Multidrug resistance efflux transporter EmrE"/>
    <property type="match status" value="2"/>
</dbReference>
<comment type="subcellular location">
    <subcellularLocation>
        <location evidence="1">Membrane</location>
        <topology evidence="1">Multi-pass membrane protein</topology>
    </subcellularLocation>
</comment>
<keyword evidence="2 5" id="KW-0812">Transmembrane</keyword>
<name>A0AAD5FWK1_9ASCO</name>
<feature type="transmembrane region" description="Helical" evidence="5">
    <location>
        <begin position="391"/>
        <end position="407"/>
    </location>
</feature>
<evidence type="ECO:0000256" key="1">
    <source>
        <dbReference type="ARBA" id="ARBA00004141"/>
    </source>
</evidence>
<feature type="transmembrane region" description="Helical" evidence="5">
    <location>
        <begin position="31"/>
        <end position="52"/>
    </location>
</feature>
<dbReference type="EMBL" id="JAIHNG010000163">
    <property type="protein sequence ID" value="KAI5949495.1"/>
    <property type="molecule type" value="Genomic_DNA"/>
</dbReference>
<dbReference type="InterPro" id="IPR000620">
    <property type="entry name" value="EamA_dom"/>
</dbReference>
<evidence type="ECO:0000313" key="8">
    <source>
        <dbReference type="Proteomes" id="UP001204833"/>
    </source>
</evidence>
<feature type="domain" description="EamA" evidence="6">
    <location>
        <begin position="182"/>
        <end position="240"/>
    </location>
</feature>
<dbReference type="Proteomes" id="UP001204833">
    <property type="component" value="Unassembled WGS sequence"/>
</dbReference>
<gene>
    <name evidence="7" type="ORF">KGF57_004705</name>
</gene>
<evidence type="ECO:0000256" key="4">
    <source>
        <dbReference type="ARBA" id="ARBA00023136"/>
    </source>
</evidence>
<dbReference type="AlphaFoldDB" id="A0AAD5FWK1"/>
<keyword evidence="3 5" id="KW-1133">Transmembrane helix</keyword>
<comment type="caution">
    <text evidence="7">The sequence shown here is derived from an EMBL/GenBank/DDBJ whole genome shotgun (WGS) entry which is preliminary data.</text>
</comment>
<dbReference type="RefSeq" id="XP_051606839.1">
    <property type="nucleotide sequence ID" value="XM_051754243.1"/>
</dbReference>
<feature type="transmembrane region" description="Helical" evidence="5">
    <location>
        <begin position="258"/>
        <end position="280"/>
    </location>
</feature>
<organism evidence="7 8">
    <name type="scientific">Candida theae</name>
    <dbReference type="NCBI Taxonomy" id="1198502"/>
    <lineage>
        <taxon>Eukaryota</taxon>
        <taxon>Fungi</taxon>
        <taxon>Dikarya</taxon>
        <taxon>Ascomycota</taxon>
        <taxon>Saccharomycotina</taxon>
        <taxon>Pichiomycetes</taxon>
        <taxon>Debaryomycetaceae</taxon>
        <taxon>Candida/Lodderomyces clade</taxon>
        <taxon>Candida</taxon>
    </lineage>
</organism>
<evidence type="ECO:0000256" key="5">
    <source>
        <dbReference type="SAM" id="Phobius"/>
    </source>
</evidence>
<dbReference type="GeneID" id="76152749"/>
<evidence type="ECO:0000256" key="3">
    <source>
        <dbReference type="ARBA" id="ARBA00022989"/>
    </source>
</evidence>
<feature type="transmembrane region" description="Helical" evidence="5">
    <location>
        <begin position="300"/>
        <end position="323"/>
    </location>
</feature>